<evidence type="ECO:0000313" key="3">
    <source>
        <dbReference type="Proteomes" id="UP000188836"/>
    </source>
</evidence>
<proteinExistence type="predicted"/>
<evidence type="ECO:0000256" key="1">
    <source>
        <dbReference type="SAM" id="MobiDB-lite"/>
    </source>
</evidence>
<sequence length="59" mass="6444">MTRGTDRCHTGVRQHDPPPGANFANTNLLLTTLGGSLSAGHRSGRNDIAFLLTRREQEK</sequence>
<dbReference type="AlphaFoldDB" id="A0A1V2TEV2"/>
<protein>
    <submittedName>
        <fullName evidence="2">Uncharacterized protein</fullName>
    </submittedName>
</protein>
<dbReference type="Proteomes" id="UP000188836">
    <property type="component" value="Unassembled WGS sequence"/>
</dbReference>
<gene>
    <name evidence="2" type="ORF">B0T46_15415</name>
</gene>
<name>A0A1V2TEV2_9NOCA</name>
<accession>A0A1V2TEV2</accession>
<feature type="region of interest" description="Disordered" evidence="1">
    <location>
        <begin position="1"/>
        <end position="23"/>
    </location>
</feature>
<comment type="caution">
    <text evidence="2">The sequence shown here is derived from an EMBL/GenBank/DDBJ whole genome shotgun (WGS) entry which is preliminary data.</text>
</comment>
<dbReference type="EMBL" id="MUMY01000012">
    <property type="protein sequence ID" value="ONM48003.1"/>
    <property type="molecule type" value="Genomic_DNA"/>
</dbReference>
<evidence type="ECO:0000313" key="2">
    <source>
        <dbReference type="EMBL" id="ONM48003.1"/>
    </source>
</evidence>
<feature type="compositionally biased region" description="Basic and acidic residues" evidence="1">
    <location>
        <begin position="1"/>
        <end position="16"/>
    </location>
</feature>
<reference evidence="2 3" key="1">
    <citation type="journal article" date="2016" name="Antonie Van Leeuwenhoek">
        <title>Nocardia donostiensis sp. nov., isolated from human respiratory specimens.</title>
        <authorList>
            <person name="Ercibengoa M."/>
            <person name="Bell M."/>
            <person name="Marimon J.M."/>
            <person name="Humrighouse B."/>
            <person name="Klenk H.P."/>
            <person name="Potter G."/>
            <person name="Perez-Trallero E."/>
        </authorList>
    </citation>
    <scope>NUCLEOTIDE SEQUENCE [LARGE SCALE GENOMIC DNA]</scope>
    <source>
        <strain evidence="2 3">X1655</strain>
    </source>
</reference>
<organism evidence="2 3">
    <name type="scientific">Nocardia donostiensis</name>
    <dbReference type="NCBI Taxonomy" id="1538463"/>
    <lineage>
        <taxon>Bacteria</taxon>
        <taxon>Bacillati</taxon>
        <taxon>Actinomycetota</taxon>
        <taxon>Actinomycetes</taxon>
        <taxon>Mycobacteriales</taxon>
        <taxon>Nocardiaceae</taxon>
        <taxon>Nocardia</taxon>
    </lineage>
</organism>
<keyword evidence="3" id="KW-1185">Reference proteome</keyword>